<dbReference type="EMBL" id="BK016103">
    <property type="protein sequence ID" value="DAF95093.1"/>
    <property type="molecule type" value="Genomic_DNA"/>
</dbReference>
<evidence type="ECO:0008006" key="2">
    <source>
        <dbReference type="Google" id="ProtNLM"/>
    </source>
</evidence>
<dbReference type="Gene3D" id="2.30.300.10">
    <property type="entry name" value="Baseplate protein-like domain - beta roll fold"/>
    <property type="match status" value="1"/>
</dbReference>
<dbReference type="Gene3D" id="3.55.50.10">
    <property type="entry name" value="Baseplate protein-like domains"/>
    <property type="match status" value="1"/>
</dbReference>
<name>A0A8S5UKS2_9CAUD</name>
<reference evidence="1" key="1">
    <citation type="journal article" date="2021" name="Proc. Natl. Acad. Sci. U.S.A.">
        <title>A Catalog of Tens of Thousands of Viruses from Human Metagenomes Reveals Hidden Associations with Chronic Diseases.</title>
        <authorList>
            <person name="Tisza M.J."/>
            <person name="Buck C.B."/>
        </authorList>
    </citation>
    <scope>NUCLEOTIDE SEQUENCE</scope>
    <source>
        <strain evidence="1">Ctjdk2</strain>
    </source>
</reference>
<sequence length="312" mass="33813">MKGYLTTCDGAQFELPTLLKWEFSYTGSVPCDSFTLRCAYEPAMAETLQRAVRFTAREDGTVEFAGVVDECGVTCDEKGLQLEVSGRGMAALLLDNEAESVSYQWATMEEILKNHVTPYGIVCTGYDAVTAAARYRVANGSSQWKALNDFAALHGGIAPYFDKTGALEVKKNRRAARVSIDAKTPVTALAYCDKRYGVIAEALVVDSKAGVKQSVKNEAFCARGGTSRRVFYVPARSGTQAMRYTGEYQIAKSKEGAETLRVTIAGRFTAAPGDIAAVSGTKIGIVGNFRVIECVRRFGESGEACEVTMQRE</sequence>
<protein>
    <recommendedName>
        <fullName evidence="2">Tail protein</fullName>
    </recommendedName>
</protein>
<dbReference type="SUPFAM" id="SSF69279">
    <property type="entry name" value="Phage tail proteins"/>
    <property type="match status" value="1"/>
</dbReference>
<accession>A0A8S5UKS2</accession>
<dbReference type="InterPro" id="IPR023399">
    <property type="entry name" value="Baseplate-like_2-layer_sand"/>
</dbReference>
<proteinExistence type="predicted"/>
<evidence type="ECO:0000313" key="1">
    <source>
        <dbReference type="EMBL" id="DAF95093.1"/>
    </source>
</evidence>
<dbReference type="Gene3D" id="3.30.1920.10">
    <property type="entry name" value="Baseplate protein-like domains - 2 layer sandwich fold"/>
    <property type="match status" value="1"/>
</dbReference>
<organism evidence="1">
    <name type="scientific">Siphoviridae sp. ctjdk2</name>
    <dbReference type="NCBI Taxonomy" id="2825635"/>
    <lineage>
        <taxon>Viruses</taxon>
        <taxon>Duplodnaviria</taxon>
        <taxon>Heunggongvirae</taxon>
        <taxon>Uroviricota</taxon>
        <taxon>Caudoviricetes</taxon>
    </lineage>
</organism>